<gene>
    <name evidence="11" type="ORF">GE061_000708</name>
</gene>
<keyword evidence="4" id="KW-0964">Secreted</keyword>
<keyword evidence="12" id="KW-1185">Reference proteome</keyword>
<dbReference type="PANTHER" id="PTHR12027">
    <property type="entry name" value="WNT RELATED"/>
    <property type="match status" value="1"/>
</dbReference>
<dbReference type="GO" id="GO:0045165">
    <property type="term" value="P:cell fate commitment"/>
    <property type="evidence" value="ECO:0007669"/>
    <property type="project" value="TreeGrafter"/>
</dbReference>
<evidence type="ECO:0000256" key="7">
    <source>
        <dbReference type="ARBA" id="ARBA00023157"/>
    </source>
</evidence>
<evidence type="ECO:0000313" key="11">
    <source>
        <dbReference type="EMBL" id="KAF6216367.1"/>
    </source>
</evidence>
<evidence type="ECO:0000256" key="2">
    <source>
        <dbReference type="ARBA" id="ARBA00005683"/>
    </source>
</evidence>
<protein>
    <recommendedName>
        <fullName evidence="10">Protein Wnt</fullName>
    </recommendedName>
</protein>
<evidence type="ECO:0000256" key="4">
    <source>
        <dbReference type="ARBA" id="ARBA00022525"/>
    </source>
</evidence>
<reference evidence="11" key="1">
    <citation type="journal article" date="2021" name="Mol. Ecol. Resour.">
        <title>Apolygus lucorum genome provides insights into omnivorousness and mesophyll feeding.</title>
        <authorList>
            <person name="Liu Y."/>
            <person name="Liu H."/>
            <person name="Wang H."/>
            <person name="Huang T."/>
            <person name="Liu B."/>
            <person name="Yang B."/>
            <person name="Yin L."/>
            <person name="Li B."/>
            <person name="Zhang Y."/>
            <person name="Zhang S."/>
            <person name="Jiang F."/>
            <person name="Zhang X."/>
            <person name="Ren Y."/>
            <person name="Wang B."/>
            <person name="Wang S."/>
            <person name="Lu Y."/>
            <person name="Wu K."/>
            <person name="Fan W."/>
            <person name="Wang G."/>
        </authorList>
    </citation>
    <scope>NUCLEOTIDE SEQUENCE</scope>
    <source>
        <strain evidence="11">12Hb</strain>
    </source>
</reference>
<evidence type="ECO:0000256" key="9">
    <source>
        <dbReference type="ARBA" id="ARBA00023288"/>
    </source>
</evidence>
<comment type="similarity">
    <text evidence="2 10">Belongs to the Wnt family.</text>
</comment>
<keyword evidence="6 10" id="KW-0879">Wnt signaling pathway</keyword>
<dbReference type="Gene3D" id="3.30.2460.20">
    <property type="match status" value="1"/>
</dbReference>
<keyword evidence="9" id="KW-0449">Lipoprotein</keyword>
<keyword evidence="3 10" id="KW-0217">Developmental protein</keyword>
<comment type="caution">
    <text evidence="11">The sequence shown here is derived from an EMBL/GenBank/DDBJ whole genome shotgun (WGS) entry which is preliminary data.</text>
</comment>
<dbReference type="PANTHER" id="PTHR12027:SF112">
    <property type="entry name" value="PROTEIN WNT-2"/>
    <property type="match status" value="1"/>
</dbReference>
<dbReference type="GO" id="GO:0060070">
    <property type="term" value="P:canonical Wnt signaling pathway"/>
    <property type="evidence" value="ECO:0007669"/>
    <property type="project" value="TreeGrafter"/>
</dbReference>
<dbReference type="InterPro" id="IPR005817">
    <property type="entry name" value="Wnt"/>
</dbReference>
<dbReference type="FunFam" id="3.30.2460.20:FF:000001">
    <property type="entry name" value="Wnt homolog"/>
    <property type="match status" value="1"/>
</dbReference>
<dbReference type="Pfam" id="PF00110">
    <property type="entry name" value="wnt"/>
    <property type="match status" value="1"/>
</dbReference>
<organism evidence="11 12">
    <name type="scientific">Apolygus lucorum</name>
    <name type="common">Small green plant bug</name>
    <name type="synonym">Lygocoris lucorum</name>
    <dbReference type="NCBI Taxonomy" id="248454"/>
    <lineage>
        <taxon>Eukaryota</taxon>
        <taxon>Metazoa</taxon>
        <taxon>Ecdysozoa</taxon>
        <taxon>Arthropoda</taxon>
        <taxon>Hexapoda</taxon>
        <taxon>Insecta</taxon>
        <taxon>Pterygota</taxon>
        <taxon>Neoptera</taxon>
        <taxon>Paraneoptera</taxon>
        <taxon>Hemiptera</taxon>
        <taxon>Heteroptera</taxon>
        <taxon>Panheteroptera</taxon>
        <taxon>Cimicomorpha</taxon>
        <taxon>Miridae</taxon>
        <taxon>Mirini</taxon>
        <taxon>Apolygus</taxon>
    </lineage>
</organism>
<dbReference type="EMBL" id="WIXP02000001">
    <property type="protein sequence ID" value="KAF6216367.1"/>
    <property type="molecule type" value="Genomic_DNA"/>
</dbReference>
<evidence type="ECO:0000313" key="12">
    <source>
        <dbReference type="Proteomes" id="UP000466442"/>
    </source>
</evidence>
<evidence type="ECO:0000256" key="1">
    <source>
        <dbReference type="ARBA" id="ARBA00004498"/>
    </source>
</evidence>
<evidence type="ECO:0000256" key="6">
    <source>
        <dbReference type="ARBA" id="ARBA00022687"/>
    </source>
</evidence>
<dbReference type="GO" id="GO:0000902">
    <property type="term" value="P:cell morphogenesis"/>
    <property type="evidence" value="ECO:0007669"/>
    <property type="project" value="UniProtKB-ARBA"/>
</dbReference>
<dbReference type="GO" id="GO:0060560">
    <property type="term" value="P:developmental growth involved in morphogenesis"/>
    <property type="evidence" value="ECO:0007669"/>
    <property type="project" value="UniProtKB-ARBA"/>
</dbReference>
<evidence type="ECO:0000256" key="8">
    <source>
        <dbReference type="ARBA" id="ARBA00023180"/>
    </source>
</evidence>
<dbReference type="GO" id="GO:0030182">
    <property type="term" value="P:neuron differentiation"/>
    <property type="evidence" value="ECO:0007669"/>
    <property type="project" value="TreeGrafter"/>
</dbReference>
<proteinExistence type="inferred from homology"/>
<evidence type="ECO:0000256" key="10">
    <source>
        <dbReference type="RuleBase" id="RU003500"/>
    </source>
</evidence>
<dbReference type="InterPro" id="IPR043158">
    <property type="entry name" value="Wnt_C"/>
</dbReference>
<comment type="function">
    <text evidence="10">Ligand for members of the frizzled family of seven transmembrane receptors.</text>
</comment>
<dbReference type="GO" id="GO:0046330">
    <property type="term" value="P:positive regulation of JNK cascade"/>
    <property type="evidence" value="ECO:0007669"/>
    <property type="project" value="TreeGrafter"/>
</dbReference>
<keyword evidence="7" id="KW-1015">Disulfide bond</keyword>
<dbReference type="GO" id="GO:0007517">
    <property type="term" value="P:muscle organ development"/>
    <property type="evidence" value="ECO:0007669"/>
    <property type="project" value="UniProtKB-ARBA"/>
</dbReference>
<dbReference type="PRINTS" id="PR01349">
    <property type="entry name" value="WNTPROTEIN"/>
</dbReference>
<name>A0A8S9Y534_APOLU</name>
<dbReference type="PROSITE" id="PS00246">
    <property type="entry name" value="WNT1"/>
    <property type="match status" value="1"/>
</dbReference>
<keyword evidence="5" id="KW-0272">Extracellular matrix</keyword>
<comment type="subcellular location">
    <subcellularLocation>
        <location evidence="1 10">Secreted</location>
        <location evidence="1 10">Extracellular space</location>
        <location evidence="1 10">Extracellular matrix</location>
    </subcellularLocation>
</comment>
<dbReference type="Proteomes" id="UP000466442">
    <property type="component" value="Linkage Group LG1"/>
</dbReference>
<dbReference type="SMART" id="SM00097">
    <property type="entry name" value="WNT1"/>
    <property type="match status" value="1"/>
</dbReference>
<dbReference type="GO" id="GO:0005125">
    <property type="term" value="F:cytokine activity"/>
    <property type="evidence" value="ECO:0007669"/>
    <property type="project" value="TreeGrafter"/>
</dbReference>
<dbReference type="AlphaFoldDB" id="A0A8S9Y534"/>
<keyword evidence="8" id="KW-0325">Glycoprotein</keyword>
<dbReference type="GO" id="GO:0005615">
    <property type="term" value="C:extracellular space"/>
    <property type="evidence" value="ECO:0007669"/>
    <property type="project" value="TreeGrafter"/>
</dbReference>
<dbReference type="InterPro" id="IPR018161">
    <property type="entry name" value="Wnt_CS"/>
</dbReference>
<sequence length="374" mass="41456">MYVALRLIFERWSVQISPQLISPQGMSTVIFFYYCIASGEVDAAVIEIITARSPGSFPSLRTCESVEFGAEMVCGRMGGLSRRQREICKSSPEAMIAIADGIKLAMDECHYQFNYHRWNCSALNKKHSLGYVISVGSKEAAYTYSIVSGGVSYAISRACSRGELSTCGCDLSSSNAHASWKWSGCGVDVNYGVKLARKFLDAREIEFDARSRMNLHNNKAGRMAVKNNMVEICKCHGVSGSCSMKTCWKGLPHFRSIGAHLMDKYHRARRGVWNRSSGLLTMKKKLKPRGTDLIYLEPSPNYCQANSNLGSLGTKGRICNKTSTGMGSCNVLCCGRGYNTHQNLVSKQCNCKFHWCCYVQCSKCTDLVQVHSCK</sequence>
<dbReference type="OrthoDB" id="5945655at2759"/>
<dbReference type="GO" id="GO:0005109">
    <property type="term" value="F:frizzled binding"/>
    <property type="evidence" value="ECO:0007669"/>
    <property type="project" value="TreeGrafter"/>
</dbReference>
<evidence type="ECO:0000256" key="5">
    <source>
        <dbReference type="ARBA" id="ARBA00022530"/>
    </source>
</evidence>
<evidence type="ECO:0000256" key="3">
    <source>
        <dbReference type="ARBA" id="ARBA00022473"/>
    </source>
</evidence>
<accession>A0A8S9Y534</accession>